<dbReference type="InterPro" id="IPR000160">
    <property type="entry name" value="GGDEF_dom"/>
</dbReference>
<dbReference type="SUPFAM" id="SSF52172">
    <property type="entry name" value="CheY-like"/>
    <property type="match status" value="1"/>
</dbReference>
<dbReference type="PANTHER" id="PTHR45138:SF9">
    <property type="entry name" value="DIGUANYLATE CYCLASE DGCM-RELATED"/>
    <property type="match status" value="1"/>
</dbReference>
<dbReference type="InterPro" id="IPR029787">
    <property type="entry name" value="Nucleotide_cyclase"/>
</dbReference>
<dbReference type="GO" id="GO:0043709">
    <property type="term" value="P:cell adhesion involved in single-species biofilm formation"/>
    <property type="evidence" value="ECO:0007669"/>
    <property type="project" value="TreeGrafter"/>
</dbReference>
<proteinExistence type="predicted"/>
<gene>
    <name evidence="7" type="ORF">HHL01_04190</name>
</gene>
<dbReference type="RefSeq" id="WP_170071142.1">
    <property type="nucleotide sequence ID" value="NZ_JABBCX010000001.1"/>
</dbReference>
<dbReference type="Pfam" id="PF00072">
    <property type="entry name" value="Response_reg"/>
    <property type="match status" value="1"/>
</dbReference>
<accession>A0A7X9U4G1</accession>
<dbReference type="EMBL" id="JABBCX010000001">
    <property type="protein sequence ID" value="NMF47379.1"/>
    <property type="molecule type" value="Genomic_DNA"/>
</dbReference>
<evidence type="ECO:0000313" key="8">
    <source>
        <dbReference type="Proteomes" id="UP000519126"/>
    </source>
</evidence>
<reference evidence="7 8" key="1">
    <citation type="submission" date="2020-04" db="EMBL/GenBank/DDBJ databases">
        <title>Genome Sequencing and Assembley of Pseudoalteromonas artica.</title>
        <authorList>
            <person name="Akerly B."/>
            <person name="Cook G."/>
        </authorList>
    </citation>
    <scope>NUCLEOTIDE SEQUENCE [LARGE SCALE GENOMIC DNA]</scope>
    <source>
        <strain evidence="7 8">NEC-BIFX-0059</strain>
    </source>
</reference>
<dbReference type="InterPro" id="IPR050469">
    <property type="entry name" value="Diguanylate_Cyclase"/>
</dbReference>
<evidence type="ECO:0000256" key="1">
    <source>
        <dbReference type="ARBA" id="ARBA00001946"/>
    </source>
</evidence>
<feature type="domain" description="Response regulatory" evidence="5">
    <location>
        <begin position="22"/>
        <end position="135"/>
    </location>
</feature>
<evidence type="ECO:0000259" key="6">
    <source>
        <dbReference type="PROSITE" id="PS50887"/>
    </source>
</evidence>
<dbReference type="FunFam" id="3.30.70.270:FF:000001">
    <property type="entry name" value="Diguanylate cyclase domain protein"/>
    <property type="match status" value="1"/>
</dbReference>
<dbReference type="Proteomes" id="UP000519126">
    <property type="component" value="Unassembled WGS sequence"/>
</dbReference>
<dbReference type="Gene3D" id="3.40.50.2300">
    <property type="match status" value="1"/>
</dbReference>
<evidence type="ECO:0000259" key="5">
    <source>
        <dbReference type="PROSITE" id="PS50110"/>
    </source>
</evidence>
<dbReference type="AlphaFoldDB" id="A0A7X9U4G1"/>
<evidence type="ECO:0000256" key="3">
    <source>
        <dbReference type="ARBA" id="ARBA00034247"/>
    </source>
</evidence>
<dbReference type="InterPro" id="IPR011006">
    <property type="entry name" value="CheY-like_superfamily"/>
</dbReference>
<evidence type="ECO:0000313" key="7">
    <source>
        <dbReference type="EMBL" id="NMF47379.1"/>
    </source>
</evidence>
<organism evidence="7 8">
    <name type="scientific">Pseudoalteromonas arctica</name>
    <dbReference type="NCBI Taxonomy" id="394751"/>
    <lineage>
        <taxon>Bacteria</taxon>
        <taxon>Pseudomonadati</taxon>
        <taxon>Pseudomonadota</taxon>
        <taxon>Gammaproteobacteria</taxon>
        <taxon>Alteromonadales</taxon>
        <taxon>Pseudoalteromonadaceae</taxon>
        <taxon>Pseudoalteromonas</taxon>
    </lineage>
</organism>
<protein>
    <recommendedName>
        <fullName evidence="2">diguanylate cyclase</fullName>
        <ecNumber evidence="2">2.7.7.65</ecNumber>
    </recommendedName>
</protein>
<sequence>MGLNTQSVGNNENLIIELFESKVLVVEDQPLNVLLLKRILSNHFKVESVESGEAAIKWCENHIPDLILLDIVMDGMGGIETCKYLKSLPEISNVPIIFITSSHENEDTCWDVGGVDFIQKPFTKKTVFNRVKTHLTIKLQRDKLTNLVFLDSLTGVFNRRYFDTHIEKVDLNAKRMNEDYALIFIDIDFFKQFNDIYGHLEGDKALKIVAQTIQKTLKRPRDVVVRFGGEEFVIVLPSTDLEGSILVTEDVIKNISALNIPHSGSNFKHLTVSAGIATLRGLKGETEILKVADDKLYISKQLGRNRLSY</sequence>
<dbReference type="CDD" id="cd01949">
    <property type="entry name" value="GGDEF"/>
    <property type="match status" value="1"/>
</dbReference>
<comment type="catalytic activity">
    <reaction evidence="3">
        <text>2 GTP = 3',3'-c-di-GMP + 2 diphosphate</text>
        <dbReference type="Rhea" id="RHEA:24898"/>
        <dbReference type="ChEBI" id="CHEBI:33019"/>
        <dbReference type="ChEBI" id="CHEBI:37565"/>
        <dbReference type="ChEBI" id="CHEBI:58805"/>
        <dbReference type="EC" id="2.7.7.65"/>
    </reaction>
</comment>
<dbReference type="InterPro" id="IPR043128">
    <property type="entry name" value="Rev_trsase/Diguanyl_cyclase"/>
</dbReference>
<dbReference type="PANTHER" id="PTHR45138">
    <property type="entry name" value="REGULATORY COMPONENTS OF SENSORY TRANSDUCTION SYSTEM"/>
    <property type="match status" value="1"/>
</dbReference>
<dbReference type="SMART" id="SM00448">
    <property type="entry name" value="REC"/>
    <property type="match status" value="1"/>
</dbReference>
<dbReference type="SUPFAM" id="SSF55073">
    <property type="entry name" value="Nucleotide cyclase"/>
    <property type="match status" value="1"/>
</dbReference>
<dbReference type="SMART" id="SM00267">
    <property type="entry name" value="GGDEF"/>
    <property type="match status" value="1"/>
</dbReference>
<keyword evidence="4" id="KW-0597">Phosphoprotein</keyword>
<dbReference type="Gene3D" id="3.30.70.270">
    <property type="match status" value="1"/>
</dbReference>
<dbReference type="GO" id="GO:0052621">
    <property type="term" value="F:diguanylate cyclase activity"/>
    <property type="evidence" value="ECO:0007669"/>
    <property type="project" value="UniProtKB-EC"/>
</dbReference>
<evidence type="ECO:0000256" key="4">
    <source>
        <dbReference type="PROSITE-ProRule" id="PRU00169"/>
    </source>
</evidence>
<dbReference type="NCBIfam" id="TIGR00254">
    <property type="entry name" value="GGDEF"/>
    <property type="match status" value="1"/>
</dbReference>
<dbReference type="EC" id="2.7.7.65" evidence="2"/>
<dbReference type="PROSITE" id="PS50110">
    <property type="entry name" value="RESPONSE_REGULATORY"/>
    <property type="match status" value="1"/>
</dbReference>
<dbReference type="GO" id="GO:0005886">
    <property type="term" value="C:plasma membrane"/>
    <property type="evidence" value="ECO:0007669"/>
    <property type="project" value="TreeGrafter"/>
</dbReference>
<comment type="cofactor">
    <cofactor evidence="1">
        <name>Mg(2+)</name>
        <dbReference type="ChEBI" id="CHEBI:18420"/>
    </cofactor>
</comment>
<feature type="domain" description="GGDEF" evidence="6">
    <location>
        <begin position="178"/>
        <end position="309"/>
    </location>
</feature>
<dbReference type="GO" id="GO:1902201">
    <property type="term" value="P:negative regulation of bacterial-type flagellum-dependent cell motility"/>
    <property type="evidence" value="ECO:0007669"/>
    <property type="project" value="TreeGrafter"/>
</dbReference>
<dbReference type="GO" id="GO:0000160">
    <property type="term" value="P:phosphorelay signal transduction system"/>
    <property type="evidence" value="ECO:0007669"/>
    <property type="project" value="InterPro"/>
</dbReference>
<comment type="caution">
    <text evidence="7">The sequence shown here is derived from an EMBL/GenBank/DDBJ whole genome shotgun (WGS) entry which is preliminary data.</text>
</comment>
<evidence type="ECO:0000256" key="2">
    <source>
        <dbReference type="ARBA" id="ARBA00012528"/>
    </source>
</evidence>
<feature type="modified residue" description="4-aspartylphosphate" evidence="4">
    <location>
        <position position="70"/>
    </location>
</feature>
<name>A0A7X9U4G1_9GAMM</name>
<dbReference type="InterPro" id="IPR001789">
    <property type="entry name" value="Sig_transdc_resp-reg_receiver"/>
</dbReference>
<dbReference type="PROSITE" id="PS50887">
    <property type="entry name" value="GGDEF"/>
    <property type="match status" value="1"/>
</dbReference>
<dbReference type="Pfam" id="PF00990">
    <property type="entry name" value="GGDEF"/>
    <property type="match status" value="1"/>
</dbReference>